<feature type="non-terminal residue" evidence="1">
    <location>
        <position position="61"/>
    </location>
</feature>
<proteinExistence type="predicted"/>
<organism evidence="1 2">
    <name type="scientific">Thalictrum thalictroides</name>
    <name type="common">Rue-anemone</name>
    <name type="synonym">Anemone thalictroides</name>
    <dbReference type="NCBI Taxonomy" id="46969"/>
    <lineage>
        <taxon>Eukaryota</taxon>
        <taxon>Viridiplantae</taxon>
        <taxon>Streptophyta</taxon>
        <taxon>Embryophyta</taxon>
        <taxon>Tracheophyta</taxon>
        <taxon>Spermatophyta</taxon>
        <taxon>Magnoliopsida</taxon>
        <taxon>Ranunculales</taxon>
        <taxon>Ranunculaceae</taxon>
        <taxon>Thalictroideae</taxon>
        <taxon>Thalictrum</taxon>
    </lineage>
</organism>
<evidence type="ECO:0000313" key="1">
    <source>
        <dbReference type="EMBL" id="KAF5192227.1"/>
    </source>
</evidence>
<reference evidence="1 2" key="1">
    <citation type="submission" date="2020-06" db="EMBL/GenBank/DDBJ databases">
        <title>Transcriptomic and genomic resources for Thalictrum thalictroides and T. hernandezii: Facilitating candidate gene discovery in an emerging model plant lineage.</title>
        <authorList>
            <person name="Arias T."/>
            <person name="Riano-Pachon D.M."/>
            <person name="Di Stilio V.S."/>
        </authorList>
    </citation>
    <scope>NUCLEOTIDE SEQUENCE [LARGE SCALE GENOMIC DNA]</scope>
    <source>
        <strain evidence="2">cv. WT478/WT964</strain>
        <tissue evidence="1">Leaves</tissue>
    </source>
</reference>
<comment type="caution">
    <text evidence="1">The sequence shown here is derived from an EMBL/GenBank/DDBJ whole genome shotgun (WGS) entry which is preliminary data.</text>
</comment>
<gene>
    <name evidence="1" type="ORF">FRX31_018185</name>
</gene>
<name>A0A7J6W5L1_THATH</name>
<dbReference type="AlphaFoldDB" id="A0A7J6W5L1"/>
<keyword evidence="2" id="KW-1185">Reference proteome</keyword>
<accession>A0A7J6W5L1</accession>
<evidence type="ECO:0000313" key="2">
    <source>
        <dbReference type="Proteomes" id="UP000554482"/>
    </source>
</evidence>
<dbReference type="EMBL" id="JABWDY010021685">
    <property type="protein sequence ID" value="KAF5192227.1"/>
    <property type="molecule type" value="Genomic_DNA"/>
</dbReference>
<dbReference type="Proteomes" id="UP000554482">
    <property type="component" value="Unassembled WGS sequence"/>
</dbReference>
<protein>
    <submittedName>
        <fullName evidence="1">Uncharacterized protein</fullName>
    </submittedName>
</protein>
<sequence length="61" mass="7254">MVDKETNTEGRPTPRQRDITIPLSYVEACRVDRQDYVDLSNKEKEVNVTTRRKILNTSWWT</sequence>